<keyword evidence="6" id="KW-0680">Restriction system</keyword>
<dbReference type="AlphaFoldDB" id="A0A1V4BZC2"/>
<keyword evidence="10" id="KW-0378">Hydrolase</keyword>
<evidence type="ECO:0000313" key="11">
    <source>
        <dbReference type="Proteomes" id="UP000189835"/>
    </source>
</evidence>
<keyword evidence="3" id="KW-0489">Methyltransferase</keyword>
<reference evidence="10 11" key="1">
    <citation type="submission" date="2017-02" db="EMBL/GenBank/DDBJ databases">
        <title>Genome sequence of Microcystis aeruginosa KW.</title>
        <authorList>
            <person name="Oh H.-M."/>
            <person name="Ahn C.-Y."/>
            <person name="Jeong H."/>
            <person name="Srivastava A."/>
            <person name="Lee H.-G."/>
            <person name="Kang S.-R."/>
        </authorList>
    </citation>
    <scope>NUCLEOTIDE SEQUENCE [LARGE SCALE GENOMIC DNA]</scope>
    <source>
        <strain evidence="10 11">KW</strain>
    </source>
</reference>
<keyword evidence="10" id="KW-0255">Endonuclease</keyword>
<name>A0A1V4BZC2_MICAE</name>
<keyword evidence="10" id="KW-0540">Nuclease</keyword>
<dbReference type="GO" id="GO:0009007">
    <property type="term" value="F:site-specific DNA-methyltransferase (adenine-specific) activity"/>
    <property type="evidence" value="ECO:0007669"/>
    <property type="project" value="UniProtKB-EC"/>
</dbReference>
<dbReference type="InterPro" id="IPR029063">
    <property type="entry name" value="SAM-dependent_MTases_sf"/>
</dbReference>
<dbReference type="InterPro" id="IPR051537">
    <property type="entry name" value="DNA_Adenine_Mtase"/>
</dbReference>
<sequence length="233" mass="26429">MITGELKSKIDKLWTTFWNNGISNPLSVIEQISYLLFIKRLDDLELAKERKSQRLGEKLENPTFTPSQQHIRWSHFKNLDDAETMLRIVRDEAFPFIKDLGQFAKGSTYAKHMKDAVFLIASPALLGTVIEQIEKIPMEDRDTKGDLYEYMLSKLSTAGTNGQFRTPRHIIKMMVELLAPGPREVICDPACGTGGFLVAAAEYVRELKDSEGGRLLLDILAALKVRRFLNLTI</sequence>
<evidence type="ECO:0000259" key="8">
    <source>
        <dbReference type="Pfam" id="PF02384"/>
    </source>
</evidence>
<evidence type="ECO:0000256" key="6">
    <source>
        <dbReference type="ARBA" id="ARBA00022747"/>
    </source>
</evidence>
<dbReference type="Gene3D" id="3.40.50.150">
    <property type="entry name" value="Vaccinia Virus protein VP39"/>
    <property type="match status" value="1"/>
</dbReference>
<dbReference type="GO" id="GO:0032259">
    <property type="term" value="P:methylation"/>
    <property type="evidence" value="ECO:0007669"/>
    <property type="project" value="UniProtKB-KW"/>
</dbReference>
<gene>
    <name evidence="10" type="ORF">B1L04_01875</name>
</gene>
<dbReference type="PRINTS" id="PR00507">
    <property type="entry name" value="N12N6MTFRASE"/>
</dbReference>
<comment type="caution">
    <text evidence="10">The sequence shown here is derived from an EMBL/GenBank/DDBJ whole genome shotgun (WGS) entry which is preliminary data.</text>
</comment>
<proteinExistence type="inferred from homology"/>
<evidence type="ECO:0000256" key="2">
    <source>
        <dbReference type="ARBA" id="ARBA00011900"/>
    </source>
</evidence>
<keyword evidence="5" id="KW-0949">S-adenosyl-L-methionine</keyword>
<organism evidence="10 11">
    <name type="scientific">Microcystis aeruginosa KW</name>
    <dbReference type="NCBI Taxonomy" id="1960155"/>
    <lineage>
        <taxon>Bacteria</taxon>
        <taxon>Bacillati</taxon>
        <taxon>Cyanobacteriota</taxon>
        <taxon>Cyanophyceae</taxon>
        <taxon>Oscillatoriophycideae</taxon>
        <taxon>Chroococcales</taxon>
        <taxon>Microcystaceae</taxon>
        <taxon>Microcystis</taxon>
    </lineage>
</organism>
<evidence type="ECO:0000256" key="7">
    <source>
        <dbReference type="ARBA" id="ARBA00047942"/>
    </source>
</evidence>
<dbReference type="GO" id="GO:0003677">
    <property type="term" value="F:DNA binding"/>
    <property type="evidence" value="ECO:0007669"/>
    <property type="project" value="InterPro"/>
</dbReference>
<evidence type="ECO:0000256" key="5">
    <source>
        <dbReference type="ARBA" id="ARBA00022691"/>
    </source>
</evidence>
<dbReference type="Gene3D" id="1.20.1260.30">
    <property type="match status" value="1"/>
</dbReference>
<accession>A0A1V4BZC2</accession>
<evidence type="ECO:0000256" key="4">
    <source>
        <dbReference type="ARBA" id="ARBA00022679"/>
    </source>
</evidence>
<evidence type="ECO:0000313" key="10">
    <source>
        <dbReference type="EMBL" id="OPF20190.1"/>
    </source>
</evidence>
<evidence type="ECO:0000259" key="9">
    <source>
        <dbReference type="Pfam" id="PF12161"/>
    </source>
</evidence>
<dbReference type="PANTHER" id="PTHR42933:SF3">
    <property type="entry name" value="TYPE I RESTRICTION ENZYME MJAVIII METHYLASE SUBUNIT"/>
    <property type="match status" value="1"/>
</dbReference>
<keyword evidence="4" id="KW-0808">Transferase</keyword>
<feature type="domain" description="N6 adenine-specific DNA methyltransferase N-terminal" evidence="9">
    <location>
        <begin position="6"/>
        <end position="133"/>
    </location>
</feature>
<dbReference type="PANTHER" id="PTHR42933">
    <property type="entry name" value="SLR6095 PROTEIN"/>
    <property type="match status" value="1"/>
</dbReference>
<feature type="domain" description="DNA methylase adenine-specific" evidence="8">
    <location>
        <begin position="140"/>
        <end position="209"/>
    </location>
</feature>
<evidence type="ECO:0000256" key="3">
    <source>
        <dbReference type="ARBA" id="ARBA00022603"/>
    </source>
</evidence>
<dbReference type="SUPFAM" id="SSF53335">
    <property type="entry name" value="S-adenosyl-L-methionine-dependent methyltransferases"/>
    <property type="match status" value="1"/>
</dbReference>
<dbReference type="EMBL" id="MVGR01000001">
    <property type="protein sequence ID" value="OPF20190.1"/>
    <property type="molecule type" value="Genomic_DNA"/>
</dbReference>
<dbReference type="GO" id="GO:0004519">
    <property type="term" value="F:endonuclease activity"/>
    <property type="evidence" value="ECO:0007669"/>
    <property type="project" value="UniProtKB-KW"/>
</dbReference>
<dbReference type="GO" id="GO:0008170">
    <property type="term" value="F:N-methyltransferase activity"/>
    <property type="evidence" value="ECO:0007669"/>
    <property type="project" value="InterPro"/>
</dbReference>
<dbReference type="GO" id="GO:0009307">
    <property type="term" value="P:DNA restriction-modification system"/>
    <property type="evidence" value="ECO:0007669"/>
    <property type="project" value="UniProtKB-KW"/>
</dbReference>
<dbReference type="Pfam" id="PF02384">
    <property type="entry name" value="N6_Mtase"/>
    <property type="match status" value="1"/>
</dbReference>
<dbReference type="Pfam" id="PF12161">
    <property type="entry name" value="HsdM_N"/>
    <property type="match status" value="1"/>
</dbReference>
<dbReference type="InterPro" id="IPR022749">
    <property type="entry name" value="D12N6_MeTrfase_N"/>
</dbReference>
<dbReference type="EC" id="2.1.1.72" evidence="2"/>
<evidence type="ECO:0000256" key="1">
    <source>
        <dbReference type="ARBA" id="ARBA00006594"/>
    </source>
</evidence>
<comment type="similarity">
    <text evidence="1">Belongs to the N(4)/N(6)-methyltransferase family.</text>
</comment>
<dbReference type="REBASE" id="265558">
    <property type="entry name" value="M2.MaeKWORF1870P"/>
</dbReference>
<dbReference type="InterPro" id="IPR038333">
    <property type="entry name" value="T1MK-like_N_sf"/>
</dbReference>
<comment type="catalytic activity">
    <reaction evidence="7">
        <text>a 2'-deoxyadenosine in DNA + S-adenosyl-L-methionine = an N(6)-methyl-2'-deoxyadenosine in DNA + S-adenosyl-L-homocysteine + H(+)</text>
        <dbReference type="Rhea" id="RHEA:15197"/>
        <dbReference type="Rhea" id="RHEA-COMP:12418"/>
        <dbReference type="Rhea" id="RHEA-COMP:12419"/>
        <dbReference type="ChEBI" id="CHEBI:15378"/>
        <dbReference type="ChEBI" id="CHEBI:57856"/>
        <dbReference type="ChEBI" id="CHEBI:59789"/>
        <dbReference type="ChEBI" id="CHEBI:90615"/>
        <dbReference type="ChEBI" id="CHEBI:90616"/>
        <dbReference type="EC" id="2.1.1.72"/>
    </reaction>
</comment>
<dbReference type="Proteomes" id="UP000189835">
    <property type="component" value="Unassembled WGS sequence"/>
</dbReference>
<dbReference type="InterPro" id="IPR003356">
    <property type="entry name" value="DNA_methylase_A-5"/>
</dbReference>
<protein>
    <recommendedName>
        <fullName evidence="2">site-specific DNA-methyltransferase (adenine-specific)</fullName>
        <ecNumber evidence="2">2.1.1.72</ecNumber>
    </recommendedName>
</protein>